<proteinExistence type="predicted"/>
<evidence type="ECO:0000313" key="2">
    <source>
        <dbReference type="Proteomes" id="UP001597012"/>
    </source>
</evidence>
<name>A0ABW3B184_9FLAO</name>
<organism evidence="1 2">
    <name type="scientific">Maribacter chungangensis</name>
    <dbReference type="NCBI Taxonomy" id="1069117"/>
    <lineage>
        <taxon>Bacteria</taxon>
        <taxon>Pseudomonadati</taxon>
        <taxon>Bacteroidota</taxon>
        <taxon>Flavobacteriia</taxon>
        <taxon>Flavobacteriales</taxon>
        <taxon>Flavobacteriaceae</taxon>
        <taxon>Maribacter</taxon>
    </lineage>
</organism>
<protein>
    <submittedName>
        <fullName evidence="1">DUF4856 domain-containing protein</fullName>
    </submittedName>
</protein>
<dbReference type="EMBL" id="JBHTHY010000003">
    <property type="protein sequence ID" value="MFD0796973.1"/>
    <property type="molecule type" value="Genomic_DNA"/>
</dbReference>
<comment type="caution">
    <text evidence="1">The sequence shown here is derived from an EMBL/GenBank/DDBJ whole genome shotgun (WGS) entry which is preliminary data.</text>
</comment>
<accession>A0ABW3B184</accession>
<evidence type="ECO:0000313" key="1">
    <source>
        <dbReference type="EMBL" id="MFD0796973.1"/>
    </source>
</evidence>
<dbReference type="InterPro" id="IPR032331">
    <property type="entry name" value="DUF4856"/>
</dbReference>
<dbReference type="Pfam" id="PF16148">
    <property type="entry name" value="DUF4856"/>
    <property type="match status" value="1"/>
</dbReference>
<gene>
    <name evidence="1" type="ORF">ACFQZJ_05845</name>
</gene>
<reference evidence="2" key="1">
    <citation type="journal article" date="2019" name="Int. J. Syst. Evol. Microbiol.">
        <title>The Global Catalogue of Microorganisms (GCM) 10K type strain sequencing project: providing services to taxonomists for standard genome sequencing and annotation.</title>
        <authorList>
            <consortium name="The Broad Institute Genomics Platform"/>
            <consortium name="The Broad Institute Genome Sequencing Center for Infectious Disease"/>
            <person name="Wu L."/>
            <person name="Ma J."/>
        </authorList>
    </citation>
    <scope>NUCLEOTIDE SEQUENCE [LARGE SCALE GENOMIC DNA]</scope>
    <source>
        <strain evidence="2">CCUG 61948</strain>
    </source>
</reference>
<dbReference type="RefSeq" id="WP_379932969.1">
    <property type="nucleotide sequence ID" value="NZ_JBHTHY010000003.1"/>
</dbReference>
<dbReference type="Proteomes" id="UP001597012">
    <property type="component" value="Unassembled WGS sequence"/>
</dbReference>
<keyword evidence="2" id="KW-1185">Reference proteome</keyword>
<dbReference type="PROSITE" id="PS51257">
    <property type="entry name" value="PROKAR_LIPOPROTEIN"/>
    <property type="match status" value="1"/>
</dbReference>
<sequence length="433" mass="46608">MKKSIFAVMALSGLLFTSCDSDDDNNDPIVEAATCDDNVQNGDETGIDCGGSCAPCETAIENPATYSFTRDGDNTVSFSGQTTRLEMGDEIISVLKDPTTTAAKLTAMYAHVEGDMDFDDADLNSSDKNIRSKTAASADFFSSNATDQALIRADFDAWLSAQVDEVFPNWQVAATPGIAGQIADGSSTRYVNAKGLEYDQLWTKGLIGALVADQVLNNYLSPAVLDAGSNKADNDAGTVAEGKSYTTMEHKWDEAFGYVYGLNADAANPNADLGADSFLNKYIGRVEGDDDFAGIADEIFQAFKLGRAAIVAKDYAVRDAQAEIIKQKISEVIGIRAVYYLQQAKNLIDTETPDYGGAFHDISEGYGFIYSLQFTRKPNSNDPYFSKAEVDALLEDLMDDGVNGLWDVAPATLESMATDIAERFDFTLAAASE</sequence>